<evidence type="ECO:0000256" key="5">
    <source>
        <dbReference type="ARBA" id="ARBA00023163"/>
    </source>
</evidence>
<dbReference type="SMART" id="SM00066">
    <property type="entry name" value="GAL4"/>
    <property type="match status" value="1"/>
</dbReference>
<dbReference type="PANTHER" id="PTHR36206">
    <property type="entry name" value="ASPERCRYPTIN BIOSYNTHESIS CLUSTER-SPECIFIC TRANSCRIPTION REGULATOR ATNN-RELATED"/>
    <property type="match status" value="1"/>
</dbReference>
<dbReference type="Pfam" id="PF00172">
    <property type="entry name" value="Zn_clus"/>
    <property type="match status" value="1"/>
</dbReference>
<dbReference type="PROSITE" id="PS50048">
    <property type="entry name" value="ZN2_CY6_FUNGAL_2"/>
    <property type="match status" value="1"/>
</dbReference>
<dbReference type="OrthoDB" id="3172332at2759"/>
<gene>
    <name evidence="8" type="ORF">DM02DRAFT_592558</name>
</gene>
<dbReference type="AlphaFoldDB" id="A0A2V1DUR5"/>
<keyword evidence="6" id="KW-0539">Nucleus</keyword>
<name>A0A2V1DUR5_9PLEO</name>
<keyword evidence="4" id="KW-0238">DNA-binding</keyword>
<sequence length="513" mass="58093">MPRVIPGQRKRAYRPKTRTGCQTCKVRRVKCDEGYPFCYKCVSTGRKCDGYGPNSYKFPKFEVAFVDALAQSPSVGFNGTDDERRSFYFFQQESAAQLSRFFGTDFWEIRLPQSALHEPSIRHAILALGSLHAGLYEKSDSALQIHAKRVADGFPLHNYGLAIKILIDSCSLKGQCAMDVCLICCILFACIETIQCRYGAAITHIQSGMRILSEVECNPDTGLHRHDTLLVSQISYVPINMLEKLFMRLDCQVFQMVGRQEVDFPAMFPALLQAEKALVSRWHITSHTTSELWDPTGGKHLAKPPSAWQAQSTSILARWSSAYEVYLDIRSDHLTVAKRKGMSTIRILRELGSTAAVLTKTTLDDEREWDAFCPMFRNIVSLALDIVKTDLQTTEGTPPNCINMAIVRLLFEVFCRCRDPITRRRIIWILQNCGRVEGRWNAFSTSKIAERVMSIEESGIENVMTCGDIHGSSRLSNVTPIFNPVENRAILTFDRPRHNPSKTGEKMEEIIIW</sequence>
<evidence type="ECO:0000313" key="8">
    <source>
        <dbReference type="EMBL" id="PVI00600.1"/>
    </source>
</evidence>
<dbReference type="PROSITE" id="PS00463">
    <property type="entry name" value="ZN2_CY6_FUNGAL_1"/>
    <property type="match status" value="1"/>
</dbReference>
<dbReference type="SUPFAM" id="SSF57701">
    <property type="entry name" value="Zn2/Cys6 DNA-binding domain"/>
    <property type="match status" value="1"/>
</dbReference>
<dbReference type="GO" id="GO:0000981">
    <property type="term" value="F:DNA-binding transcription factor activity, RNA polymerase II-specific"/>
    <property type="evidence" value="ECO:0007669"/>
    <property type="project" value="InterPro"/>
</dbReference>
<evidence type="ECO:0000256" key="4">
    <source>
        <dbReference type="ARBA" id="ARBA00023125"/>
    </source>
</evidence>
<dbReference type="EMBL" id="KZ805371">
    <property type="protein sequence ID" value="PVI00600.1"/>
    <property type="molecule type" value="Genomic_DNA"/>
</dbReference>
<dbReference type="InterPro" id="IPR052360">
    <property type="entry name" value="Transcr_Regulatory_Proteins"/>
</dbReference>
<evidence type="ECO:0000256" key="2">
    <source>
        <dbReference type="ARBA" id="ARBA00022833"/>
    </source>
</evidence>
<evidence type="ECO:0000313" key="9">
    <source>
        <dbReference type="Proteomes" id="UP000244855"/>
    </source>
</evidence>
<organism evidence="8 9">
    <name type="scientific">Periconia macrospinosa</name>
    <dbReference type="NCBI Taxonomy" id="97972"/>
    <lineage>
        <taxon>Eukaryota</taxon>
        <taxon>Fungi</taxon>
        <taxon>Dikarya</taxon>
        <taxon>Ascomycota</taxon>
        <taxon>Pezizomycotina</taxon>
        <taxon>Dothideomycetes</taxon>
        <taxon>Pleosporomycetidae</taxon>
        <taxon>Pleosporales</taxon>
        <taxon>Massarineae</taxon>
        <taxon>Periconiaceae</taxon>
        <taxon>Periconia</taxon>
    </lineage>
</organism>
<dbReference type="InterPro" id="IPR036864">
    <property type="entry name" value="Zn2-C6_fun-type_DNA-bd_sf"/>
</dbReference>
<dbReference type="STRING" id="97972.A0A2V1DUR5"/>
<evidence type="ECO:0000256" key="1">
    <source>
        <dbReference type="ARBA" id="ARBA00022723"/>
    </source>
</evidence>
<keyword evidence="2" id="KW-0862">Zinc</keyword>
<dbReference type="CDD" id="cd00067">
    <property type="entry name" value="GAL4"/>
    <property type="match status" value="1"/>
</dbReference>
<keyword evidence="5" id="KW-0804">Transcription</keyword>
<evidence type="ECO:0000259" key="7">
    <source>
        <dbReference type="PROSITE" id="PS50048"/>
    </source>
</evidence>
<keyword evidence="1" id="KW-0479">Metal-binding</keyword>
<dbReference type="GO" id="GO:0003677">
    <property type="term" value="F:DNA binding"/>
    <property type="evidence" value="ECO:0007669"/>
    <property type="project" value="UniProtKB-KW"/>
</dbReference>
<dbReference type="PANTHER" id="PTHR36206:SF12">
    <property type="entry name" value="ASPERCRYPTIN BIOSYNTHESIS CLUSTER-SPECIFIC TRANSCRIPTION REGULATOR ATNN-RELATED"/>
    <property type="match status" value="1"/>
</dbReference>
<proteinExistence type="predicted"/>
<reference evidence="8 9" key="1">
    <citation type="journal article" date="2018" name="Sci. Rep.">
        <title>Comparative genomics provides insights into the lifestyle and reveals functional heterogeneity of dark septate endophytic fungi.</title>
        <authorList>
            <person name="Knapp D.G."/>
            <person name="Nemeth J.B."/>
            <person name="Barry K."/>
            <person name="Hainaut M."/>
            <person name="Henrissat B."/>
            <person name="Johnson J."/>
            <person name="Kuo A."/>
            <person name="Lim J.H.P."/>
            <person name="Lipzen A."/>
            <person name="Nolan M."/>
            <person name="Ohm R.A."/>
            <person name="Tamas L."/>
            <person name="Grigoriev I.V."/>
            <person name="Spatafora J.W."/>
            <person name="Nagy L.G."/>
            <person name="Kovacs G.M."/>
        </authorList>
    </citation>
    <scope>NUCLEOTIDE SEQUENCE [LARGE SCALE GENOMIC DNA]</scope>
    <source>
        <strain evidence="8 9">DSE2036</strain>
    </source>
</reference>
<feature type="domain" description="Zn(2)-C6 fungal-type" evidence="7">
    <location>
        <begin position="20"/>
        <end position="48"/>
    </location>
</feature>
<evidence type="ECO:0000256" key="3">
    <source>
        <dbReference type="ARBA" id="ARBA00023015"/>
    </source>
</evidence>
<evidence type="ECO:0000256" key="6">
    <source>
        <dbReference type="ARBA" id="ARBA00023242"/>
    </source>
</evidence>
<dbReference type="Proteomes" id="UP000244855">
    <property type="component" value="Unassembled WGS sequence"/>
</dbReference>
<dbReference type="GO" id="GO:0008270">
    <property type="term" value="F:zinc ion binding"/>
    <property type="evidence" value="ECO:0007669"/>
    <property type="project" value="InterPro"/>
</dbReference>
<dbReference type="Gene3D" id="4.10.240.10">
    <property type="entry name" value="Zn(2)-C6 fungal-type DNA-binding domain"/>
    <property type="match status" value="1"/>
</dbReference>
<accession>A0A2V1DUR5</accession>
<keyword evidence="3" id="KW-0805">Transcription regulation</keyword>
<protein>
    <recommendedName>
        <fullName evidence="7">Zn(2)-C6 fungal-type domain-containing protein</fullName>
    </recommendedName>
</protein>
<keyword evidence="9" id="KW-1185">Reference proteome</keyword>
<dbReference type="InterPro" id="IPR001138">
    <property type="entry name" value="Zn2Cys6_DnaBD"/>
</dbReference>